<reference evidence="10 11" key="1">
    <citation type="submission" date="2020-03" db="EMBL/GenBank/DDBJ databases">
        <title>Genomic Encyclopedia of Type Strains, Phase IV (KMG-IV): sequencing the most valuable type-strain genomes for metagenomic binning, comparative biology and taxonomic classification.</title>
        <authorList>
            <person name="Goeker M."/>
        </authorList>
    </citation>
    <scope>NUCLEOTIDE SEQUENCE [LARGE SCALE GENOMIC DNA]</scope>
    <source>
        <strain evidence="10 11">DSM 24233</strain>
    </source>
</reference>
<evidence type="ECO:0000256" key="9">
    <source>
        <dbReference type="SAM" id="Phobius"/>
    </source>
</evidence>
<name>A0A846QIM3_9BACT</name>
<feature type="transmembrane region" description="Helical" evidence="9">
    <location>
        <begin position="116"/>
        <end position="133"/>
    </location>
</feature>
<dbReference type="GO" id="GO:0022857">
    <property type="term" value="F:transmembrane transporter activity"/>
    <property type="evidence" value="ECO:0007669"/>
    <property type="project" value="InterPro"/>
</dbReference>
<protein>
    <submittedName>
        <fullName evidence="10">Cation/acetate symporter</fullName>
    </submittedName>
</protein>
<dbReference type="EMBL" id="JAATJA010000002">
    <property type="protein sequence ID" value="NJB68088.1"/>
    <property type="molecule type" value="Genomic_DNA"/>
</dbReference>
<dbReference type="RefSeq" id="WP_167941183.1">
    <property type="nucleotide sequence ID" value="NZ_JAATJA010000002.1"/>
</dbReference>
<evidence type="ECO:0000256" key="4">
    <source>
        <dbReference type="ARBA" id="ARBA00022475"/>
    </source>
</evidence>
<dbReference type="PROSITE" id="PS50283">
    <property type="entry name" value="NA_SOLUT_SYMP_3"/>
    <property type="match status" value="1"/>
</dbReference>
<feature type="transmembrane region" description="Helical" evidence="9">
    <location>
        <begin position="182"/>
        <end position="205"/>
    </location>
</feature>
<feature type="transmembrane region" description="Helical" evidence="9">
    <location>
        <begin position="77"/>
        <end position="95"/>
    </location>
</feature>
<dbReference type="InterPro" id="IPR038377">
    <property type="entry name" value="Na/Glc_symporter_sf"/>
</dbReference>
<organism evidence="10 11">
    <name type="scientific">Desulfobaculum xiamenense</name>
    <dbReference type="NCBI Taxonomy" id="995050"/>
    <lineage>
        <taxon>Bacteria</taxon>
        <taxon>Pseudomonadati</taxon>
        <taxon>Thermodesulfobacteriota</taxon>
        <taxon>Desulfovibrionia</taxon>
        <taxon>Desulfovibrionales</taxon>
        <taxon>Desulfovibrionaceae</taxon>
        <taxon>Desulfobaculum</taxon>
    </lineage>
</organism>
<dbReference type="GO" id="GO:0046942">
    <property type="term" value="P:carboxylic acid transport"/>
    <property type="evidence" value="ECO:0007669"/>
    <property type="project" value="UniProtKB-ARBA"/>
</dbReference>
<evidence type="ECO:0000256" key="7">
    <source>
        <dbReference type="ARBA" id="ARBA00023136"/>
    </source>
</evidence>
<dbReference type="InterPro" id="IPR019899">
    <property type="entry name" value="Na/solute_symporter_VC_2705"/>
</dbReference>
<keyword evidence="3" id="KW-0813">Transport</keyword>
<dbReference type="Proteomes" id="UP000580856">
    <property type="component" value="Unassembled WGS sequence"/>
</dbReference>
<dbReference type="InterPro" id="IPR018212">
    <property type="entry name" value="Na/solute_symporter_CS"/>
</dbReference>
<feature type="transmembrane region" description="Helical" evidence="9">
    <location>
        <begin position="534"/>
        <end position="557"/>
    </location>
</feature>
<feature type="transmembrane region" description="Helical" evidence="9">
    <location>
        <begin position="6"/>
        <end position="24"/>
    </location>
</feature>
<evidence type="ECO:0000256" key="8">
    <source>
        <dbReference type="RuleBase" id="RU362091"/>
    </source>
</evidence>
<dbReference type="NCBIfam" id="TIGR03648">
    <property type="entry name" value="Na_symport_lg"/>
    <property type="match status" value="1"/>
</dbReference>
<keyword evidence="5 9" id="KW-0812">Transmembrane</keyword>
<feature type="transmembrane region" description="Helical" evidence="9">
    <location>
        <begin position="510"/>
        <end position="528"/>
    </location>
</feature>
<sequence>MSIQTWTYIMVGLTFSVYLTIAWMSRVRDTKGFYVAGGGVPALANGMATAADWMSAASFISMAGIISFLGYTGAVYLMGWTGGYVLLALLLAPYLRKFGKFTVPDFVGDRYYSKSARVVALVCAIFVSLTYVAGQMRGVGIVFSRFLETDVNTGVLIGMVIVFIYAGLGGMKGITWTQVSQYCVLIVAFLIPAVAISMKITGVAIPQLGFGGTIIDGPDAGRHLLETLDAIGTDLGFREYTSAFGAGNKSMLDVFALTMSLMVGTAGLPHVIIRFYTVPSVRAARLSAGYALLFIAILYTTAPAVAAFARYNMIGTINEKPYVQAPAWFTKWEQTGLIAWVDKNGDGLVQFRAGDAFSGKPNFIDGRGAVGQRLVANAVTPSTNELYVDRDIMVLANPEIAGLAPWVIALVAAGGLAAALSTASGLLLVVASSISHDLYYRIINRKASEKQRLLLGRIMIGVAVCVAGYFGVNPPGFVAQVVALAFGLGASSFFPILVLGIFWKRTTREGAICGMIAGIGFTMLYIVQTKFMGMGWWFMGISPEGIGFVGMLINFAATIGISTFTPPPPPEVQEMVESVRYPRGAGAAIDH</sequence>
<evidence type="ECO:0000256" key="6">
    <source>
        <dbReference type="ARBA" id="ARBA00022989"/>
    </source>
</evidence>
<feature type="transmembrane region" description="Helical" evidence="9">
    <location>
        <begin position="477"/>
        <end position="503"/>
    </location>
</feature>
<keyword evidence="4" id="KW-1003">Cell membrane</keyword>
<dbReference type="AlphaFoldDB" id="A0A846QIM3"/>
<evidence type="ECO:0000313" key="11">
    <source>
        <dbReference type="Proteomes" id="UP000580856"/>
    </source>
</evidence>
<dbReference type="Pfam" id="PF00474">
    <property type="entry name" value="SSF"/>
    <property type="match status" value="2"/>
</dbReference>
<evidence type="ECO:0000256" key="3">
    <source>
        <dbReference type="ARBA" id="ARBA00022448"/>
    </source>
</evidence>
<feature type="transmembrane region" description="Helical" evidence="9">
    <location>
        <begin position="288"/>
        <end position="309"/>
    </location>
</feature>
<comment type="caution">
    <text evidence="10">The sequence shown here is derived from an EMBL/GenBank/DDBJ whole genome shotgun (WGS) entry which is preliminary data.</text>
</comment>
<dbReference type="PROSITE" id="PS00457">
    <property type="entry name" value="NA_SOLUT_SYMP_2"/>
    <property type="match status" value="1"/>
</dbReference>
<feature type="transmembrane region" description="Helical" evidence="9">
    <location>
        <begin position="403"/>
        <end position="431"/>
    </location>
</feature>
<comment type="similarity">
    <text evidence="2 8">Belongs to the sodium:solute symporter (SSF) (TC 2.A.21) family.</text>
</comment>
<keyword evidence="7 9" id="KW-0472">Membrane</keyword>
<dbReference type="PANTHER" id="PTHR48086">
    <property type="entry name" value="SODIUM/PROLINE SYMPORTER-RELATED"/>
    <property type="match status" value="1"/>
</dbReference>
<comment type="subcellular location">
    <subcellularLocation>
        <location evidence="1">Membrane</location>
        <topology evidence="1">Multi-pass membrane protein</topology>
    </subcellularLocation>
</comment>
<keyword evidence="11" id="KW-1185">Reference proteome</keyword>
<dbReference type="InterPro" id="IPR050277">
    <property type="entry name" value="Sodium:Solute_Symporter"/>
</dbReference>
<evidence type="ECO:0000256" key="5">
    <source>
        <dbReference type="ARBA" id="ARBA00022692"/>
    </source>
</evidence>
<dbReference type="PANTHER" id="PTHR48086:SF5">
    <property type="entry name" value="NA(+):SOLUTE SYMPORTER (SSF FAMILY)"/>
    <property type="match status" value="1"/>
</dbReference>
<dbReference type="InterPro" id="IPR001734">
    <property type="entry name" value="Na/solute_symporter"/>
</dbReference>
<dbReference type="GO" id="GO:0005886">
    <property type="term" value="C:plasma membrane"/>
    <property type="evidence" value="ECO:0007669"/>
    <property type="project" value="TreeGrafter"/>
</dbReference>
<evidence type="ECO:0000256" key="1">
    <source>
        <dbReference type="ARBA" id="ARBA00004141"/>
    </source>
</evidence>
<evidence type="ECO:0000313" key="10">
    <source>
        <dbReference type="EMBL" id="NJB68088.1"/>
    </source>
</evidence>
<dbReference type="CDD" id="cd11480">
    <property type="entry name" value="SLC5sbd_u4"/>
    <property type="match status" value="1"/>
</dbReference>
<feature type="transmembrane region" description="Helical" evidence="9">
    <location>
        <begin position="452"/>
        <end position="471"/>
    </location>
</feature>
<gene>
    <name evidence="10" type="ORF">GGQ74_001761</name>
</gene>
<keyword evidence="6 9" id="KW-1133">Transmembrane helix</keyword>
<proteinExistence type="inferred from homology"/>
<feature type="transmembrane region" description="Helical" evidence="9">
    <location>
        <begin position="153"/>
        <end position="170"/>
    </location>
</feature>
<feature type="transmembrane region" description="Helical" evidence="9">
    <location>
        <begin position="254"/>
        <end position="276"/>
    </location>
</feature>
<dbReference type="Gene3D" id="1.20.1730.10">
    <property type="entry name" value="Sodium/glucose cotransporter"/>
    <property type="match status" value="1"/>
</dbReference>
<evidence type="ECO:0000256" key="2">
    <source>
        <dbReference type="ARBA" id="ARBA00006434"/>
    </source>
</evidence>
<accession>A0A846QIM3</accession>